<evidence type="ECO:0000313" key="5">
    <source>
        <dbReference type="WBParaSite" id="TTAC_0000312201-mRNA-1"/>
    </source>
</evidence>
<reference evidence="3 4" key="2">
    <citation type="submission" date="2018-11" db="EMBL/GenBank/DDBJ databases">
        <authorList>
            <consortium name="Pathogen Informatics"/>
        </authorList>
    </citation>
    <scope>NUCLEOTIDE SEQUENCE [LARGE SCALE GENOMIC DNA]</scope>
</reference>
<name>A0A0R3WQT2_HYDTA</name>
<feature type="region of interest" description="Disordered" evidence="1">
    <location>
        <begin position="44"/>
        <end position="64"/>
    </location>
</feature>
<dbReference type="OrthoDB" id="10569074at2759"/>
<evidence type="ECO:0000313" key="3">
    <source>
        <dbReference type="EMBL" id="VDM21964.1"/>
    </source>
</evidence>
<feature type="compositionally biased region" description="Pro residues" evidence="1">
    <location>
        <begin position="47"/>
        <end position="59"/>
    </location>
</feature>
<feature type="transmembrane region" description="Helical" evidence="2">
    <location>
        <begin position="65"/>
        <end position="86"/>
    </location>
</feature>
<keyword evidence="2" id="KW-1133">Transmembrane helix</keyword>
<accession>A0A0R3WQT2</accession>
<protein>
    <submittedName>
        <fullName evidence="3 5">Uncharacterized protein</fullName>
    </submittedName>
</protein>
<dbReference type="WBParaSite" id="TTAC_0000312201-mRNA-1">
    <property type="protein sequence ID" value="TTAC_0000312201-mRNA-1"/>
    <property type="gene ID" value="TTAC_0000312201"/>
</dbReference>
<reference evidence="5" key="1">
    <citation type="submission" date="2017-02" db="UniProtKB">
        <authorList>
            <consortium name="WormBaseParasite"/>
        </authorList>
    </citation>
    <scope>IDENTIFICATION</scope>
</reference>
<keyword evidence="2" id="KW-0472">Membrane</keyword>
<organism evidence="5">
    <name type="scientific">Hydatigena taeniaeformis</name>
    <name type="common">Feline tapeworm</name>
    <name type="synonym">Taenia taeniaeformis</name>
    <dbReference type="NCBI Taxonomy" id="6205"/>
    <lineage>
        <taxon>Eukaryota</taxon>
        <taxon>Metazoa</taxon>
        <taxon>Spiralia</taxon>
        <taxon>Lophotrochozoa</taxon>
        <taxon>Platyhelminthes</taxon>
        <taxon>Cestoda</taxon>
        <taxon>Eucestoda</taxon>
        <taxon>Cyclophyllidea</taxon>
        <taxon>Taeniidae</taxon>
        <taxon>Hydatigera</taxon>
    </lineage>
</organism>
<gene>
    <name evidence="3" type="ORF">TTAC_LOCUS3107</name>
</gene>
<dbReference type="AlphaFoldDB" id="A0A0R3WQT2"/>
<dbReference type="Proteomes" id="UP000274429">
    <property type="component" value="Unassembled WGS sequence"/>
</dbReference>
<dbReference type="SUPFAM" id="SSF101447">
    <property type="entry name" value="Formin homology 2 domain (FH2 domain)"/>
    <property type="match status" value="1"/>
</dbReference>
<evidence type="ECO:0000256" key="1">
    <source>
        <dbReference type="SAM" id="MobiDB-lite"/>
    </source>
</evidence>
<keyword evidence="2" id="KW-0812">Transmembrane</keyword>
<keyword evidence="4" id="KW-1185">Reference proteome</keyword>
<proteinExistence type="predicted"/>
<sequence length="283" mass="31721">MAPIHKLNPTFDLPFRQPPSVHLHYSPTNNFGLLVFALTDAQSMGITPPPPPPPPPPPRVQGKDAGAPALAQLCLLFLLLLLLLLVPTMHKKAHTDPFKLTLFKAKRHAITGSDRLIALQRVKCTGSSVCPRHSSIINSELFVYAKVTSLRAFEEEEEEEEEGSPFHWPMQQHPISLFTPKSRAEIHSNRRNQLVTVERKRDFLSTFPIFDSLSGGATEKSLLWRFILFRKGASQLQPSIRPLLERQVTEQANQLLRNRPALSSCAAADWLLDAFHLEKNAPG</sequence>
<dbReference type="EMBL" id="UYWX01001936">
    <property type="protein sequence ID" value="VDM21964.1"/>
    <property type="molecule type" value="Genomic_DNA"/>
</dbReference>
<evidence type="ECO:0000256" key="2">
    <source>
        <dbReference type="SAM" id="Phobius"/>
    </source>
</evidence>
<evidence type="ECO:0000313" key="4">
    <source>
        <dbReference type="Proteomes" id="UP000274429"/>
    </source>
</evidence>